<evidence type="ECO:0000256" key="13">
    <source>
        <dbReference type="ARBA" id="ARBA00023180"/>
    </source>
</evidence>
<feature type="domain" description="Receptor L-domain" evidence="16">
    <location>
        <begin position="121"/>
        <end position="157"/>
    </location>
</feature>
<dbReference type="Gene3D" id="2.10.220.10">
    <property type="entry name" value="Hormone Receptor, Insulin-like Growth Factor Receptor 1, Chain A, domain 2"/>
    <property type="match status" value="1"/>
</dbReference>
<keyword evidence="12" id="KW-0675">Receptor</keyword>
<dbReference type="InterPro" id="IPR000494">
    <property type="entry name" value="Rcpt_L-dom"/>
</dbReference>
<organism evidence="17 18">
    <name type="scientific">Periplaneta americana</name>
    <name type="common">American cockroach</name>
    <name type="synonym">Blatta americana</name>
    <dbReference type="NCBI Taxonomy" id="6978"/>
    <lineage>
        <taxon>Eukaryota</taxon>
        <taxon>Metazoa</taxon>
        <taxon>Ecdysozoa</taxon>
        <taxon>Arthropoda</taxon>
        <taxon>Hexapoda</taxon>
        <taxon>Insecta</taxon>
        <taxon>Pterygota</taxon>
        <taxon>Neoptera</taxon>
        <taxon>Polyneoptera</taxon>
        <taxon>Dictyoptera</taxon>
        <taxon>Blattodea</taxon>
        <taxon>Blattoidea</taxon>
        <taxon>Blattidae</taxon>
        <taxon>Blattinae</taxon>
        <taxon>Periplaneta</taxon>
    </lineage>
</organism>
<dbReference type="InterPro" id="IPR036941">
    <property type="entry name" value="Rcpt_L-dom_sf"/>
</dbReference>
<keyword evidence="5" id="KW-0812">Transmembrane</keyword>
<evidence type="ECO:0000256" key="7">
    <source>
        <dbReference type="ARBA" id="ARBA00022777"/>
    </source>
</evidence>
<dbReference type="InterPro" id="IPR009030">
    <property type="entry name" value="Growth_fac_rcpt_cys_sf"/>
</dbReference>
<dbReference type="InterPro" id="IPR006211">
    <property type="entry name" value="Furin-like_Cys-rich_dom"/>
</dbReference>
<dbReference type="Proteomes" id="UP001148838">
    <property type="component" value="Unassembled WGS sequence"/>
</dbReference>
<proteinExistence type="predicted"/>
<dbReference type="Gene3D" id="3.80.20.20">
    <property type="entry name" value="Receptor L-domain"/>
    <property type="match status" value="1"/>
</dbReference>
<dbReference type="SMART" id="SM00261">
    <property type="entry name" value="FU"/>
    <property type="match status" value="1"/>
</dbReference>
<dbReference type="InterPro" id="IPR006212">
    <property type="entry name" value="Furin_repeat"/>
</dbReference>
<accession>A0ABQ8S7U2</accession>
<keyword evidence="10" id="KW-0472">Membrane</keyword>
<name>A0ABQ8S7U2_PERAM</name>
<dbReference type="EMBL" id="JAJSOF020000033">
    <property type="protein sequence ID" value="KAJ4430007.1"/>
    <property type="molecule type" value="Genomic_DNA"/>
</dbReference>
<comment type="caution">
    <text evidence="17">The sequence shown here is derived from an EMBL/GenBank/DDBJ whole genome shotgun (WGS) entry which is preliminary data.</text>
</comment>
<evidence type="ECO:0000256" key="9">
    <source>
        <dbReference type="ARBA" id="ARBA00022989"/>
    </source>
</evidence>
<evidence type="ECO:0000256" key="10">
    <source>
        <dbReference type="ARBA" id="ARBA00023136"/>
    </source>
</evidence>
<evidence type="ECO:0000256" key="6">
    <source>
        <dbReference type="ARBA" id="ARBA00022741"/>
    </source>
</evidence>
<keyword evidence="7" id="KW-0418">Kinase</keyword>
<evidence type="ECO:0000256" key="12">
    <source>
        <dbReference type="ARBA" id="ARBA00023170"/>
    </source>
</evidence>
<evidence type="ECO:0000259" key="16">
    <source>
        <dbReference type="Pfam" id="PF01030"/>
    </source>
</evidence>
<keyword evidence="18" id="KW-1185">Reference proteome</keyword>
<evidence type="ECO:0000256" key="2">
    <source>
        <dbReference type="ARBA" id="ARBA00011902"/>
    </source>
</evidence>
<keyword evidence="4" id="KW-0808">Transferase</keyword>
<keyword evidence="3" id="KW-0597">Phosphoprotein</keyword>
<evidence type="ECO:0000256" key="8">
    <source>
        <dbReference type="ARBA" id="ARBA00022840"/>
    </source>
</evidence>
<evidence type="ECO:0000256" key="3">
    <source>
        <dbReference type="ARBA" id="ARBA00022553"/>
    </source>
</evidence>
<protein>
    <recommendedName>
        <fullName evidence="2">receptor protein-tyrosine kinase</fullName>
        <ecNumber evidence="2">2.7.10.1</ecNumber>
    </recommendedName>
</protein>
<evidence type="ECO:0000256" key="11">
    <source>
        <dbReference type="ARBA" id="ARBA00023137"/>
    </source>
</evidence>
<keyword evidence="8" id="KW-0067">ATP-binding</keyword>
<sequence>MASASAFHVDNPGLNPELIIVALVILTTLKKMYLKLRATDKLLQILQRLETLESRKHAVENGSTRQGDILAYNADTKQGIIVDPTIRFEVECHQSAEVHLEKKSIYEPTVNYFKLKYALIHVEELGLGSLTAILRGSVRIEKNQKLCYVDTVDWGSILRNGERSSGNNKAALLCTGCSSSCESPNCWGANSCQKLKNNQENCHELCLGGCTGPGPDQCSACTRVISDGVCIDNCPEDSRTHRHDTTVHDVIRLPIPALYKNQSDSLMAADGDCHHLCKLMAPVRHRWGISHTIGEIRNTILETSPVLLGFVKDLVYSQKTRNIDDLRVEDTQAFQQITPVMLQRTWAELYHHYELCRMRNEGHIEL</sequence>
<dbReference type="CDD" id="cd00064">
    <property type="entry name" value="FU"/>
    <property type="match status" value="1"/>
</dbReference>
<keyword evidence="6" id="KW-0547">Nucleotide-binding</keyword>
<comment type="catalytic activity">
    <reaction evidence="14">
        <text>L-tyrosyl-[protein] + ATP = O-phospho-L-tyrosyl-[protein] + ADP + H(+)</text>
        <dbReference type="Rhea" id="RHEA:10596"/>
        <dbReference type="Rhea" id="RHEA-COMP:10136"/>
        <dbReference type="Rhea" id="RHEA-COMP:20101"/>
        <dbReference type="ChEBI" id="CHEBI:15378"/>
        <dbReference type="ChEBI" id="CHEBI:30616"/>
        <dbReference type="ChEBI" id="CHEBI:46858"/>
        <dbReference type="ChEBI" id="CHEBI:61978"/>
        <dbReference type="ChEBI" id="CHEBI:456216"/>
        <dbReference type="EC" id="2.7.10.1"/>
    </reaction>
</comment>
<evidence type="ECO:0000256" key="1">
    <source>
        <dbReference type="ARBA" id="ARBA00004479"/>
    </source>
</evidence>
<dbReference type="EC" id="2.7.10.1" evidence="2"/>
<evidence type="ECO:0000256" key="4">
    <source>
        <dbReference type="ARBA" id="ARBA00022679"/>
    </source>
</evidence>
<gene>
    <name evidence="17" type="ORF">ANN_22215</name>
</gene>
<keyword evidence="9" id="KW-1133">Transmembrane helix</keyword>
<evidence type="ECO:0000256" key="14">
    <source>
        <dbReference type="ARBA" id="ARBA00051243"/>
    </source>
</evidence>
<keyword evidence="11" id="KW-0829">Tyrosine-protein kinase</keyword>
<evidence type="ECO:0000313" key="18">
    <source>
        <dbReference type="Proteomes" id="UP001148838"/>
    </source>
</evidence>
<dbReference type="SUPFAM" id="SSF57184">
    <property type="entry name" value="Growth factor receptor domain"/>
    <property type="match status" value="1"/>
</dbReference>
<dbReference type="Pfam" id="PF01030">
    <property type="entry name" value="Recep_L_domain"/>
    <property type="match status" value="1"/>
</dbReference>
<keyword evidence="13" id="KW-0325">Glycoprotein</keyword>
<evidence type="ECO:0000256" key="5">
    <source>
        <dbReference type="ARBA" id="ARBA00022692"/>
    </source>
</evidence>
<reference evidence="17 18" key="1">
    <citation type="journal article" date="2022" name="Allergy">
        <title>Genome assembly and annotation of Periplaneta americana reveal a comprehensive cockroach allergen profile.</title>
        <authorList>
            <person name="Wang L."/>
            <person name="Xiong Q."/>
            <person name="Saelim N."/>
            <person name="Wang L."/>
            <person name="Nong W."/>
            <person name="Wan A.T."/>
            <person name="Shi M."/>
            <person name="Liu X."/>
            <person name="Cao Q."/>
            <person name="Hui J.H.L."/>
            <person name="Sookrung N."/>
            <person name="Leung T.F."/>
            <person name="Tungtrongchitr A."/>
            <person name="Tsui S.K.W."/>
        </authorList>
    </citation>
    <scope>NUCLEOTIDE SEQUENCE [LARGE SCALE GENOMIC DNA]</scope>
    <source>
        <strain evidence="17">PWHHKU_190912</strain>
    </source>
</reference>
<evidence type="ECO:0000313" key="17">
    <source>
        <dbReference type="EMBL" id="KAJ4430007.1"/>
    </source>
</evidence>
<evidence type="ECO:0000259" key="15">
    <source>
        <dbReference type="Pfam" id="PF00757"/>
    </source>
</evidence>
<feature type="domain" description="Furin-like cysteine-rich" evidence="15">
    <location>
        <begin position="174"/>
        <end position="278"/>
    </location>
</feature>
<dbReference type="Pfam" id="PF00757">
    <property type="entry name" value="Furin-like"/>
    <property type="match status" value="1"/>
</dbReference>
<dbReference type="SUPFAM" id="SSF52058">
    <property type="entry name" value="L domain-like"/>
    <property type="match status" value="1"/>
</dbReference>
<comment type="subcellular location">
    <subcellularLocation>
        <location evidence="1">Membrane</location>
        <topology evidence="1">Single-pass type I membrane protein</topology>
    </subcellularLocation>
</comment>